<feature type="signal peptide" evidence="2">
    <location>
        <begin position="1"/>
        <end position="20"/>
    </location>
</feature>
<evidence type="ECO:0000259" key="3">
    <source>
        <dbReference type="Pfam" id="PF10342"/>
    </source>
</evidence>
<dbReference type="AlphaFoldDB" id="S2JF74"/>
<gene>
    <name evidence="4" type="ORF">HMPREF1544_06063</name>
</gene>
<dbReference type="InParanoid" id="S2JF74"/>
<dbReference type="InterPro" id="IPR018466">
    <property type="entry name" value="Kre9/Knh1-like_N"/>
</dbReference>
<dbReference type="Pfam" id="PF10342">
    <property type="entry name" value="Kre9_KNH"/>
    <property type="match status" value="1"/>
</dbReference>
<feature type="domain" description="Yeast cell wall synthesis Kre9/Knh1-like N-terminal" evidence="3">
    <location>
        <begin position="37"/>
        <end position="127"/>
    </location>
</feature>
<dbReference type="PANTHER" id="PTHR40633:SF1">
    <property type="entry name" value="GPI ANCHORED SERINE-THREONINE RICH PROTEIN (AFU_ORTHOLOGUE AFUA_1G03630)"/>
    <property type="match status" value="1"/>
</dbReference>
<dbReference type="InterPro" id="IPR052982">
    <property type="entry name" value="SRP1/TIP1-like"/>
</dbReference>
<dbReference type="OMA" id="DWVPYEN"/>
<organism evidence="4 5">
    <name type="scientific">Mucor circinelloides f. circinelloides (strain 1006PhL)</name>
    <name type="common">Mucormycosis agent</name>
    <name type="synonym">Calyptromyces circinelloides</name>
    <dbReference type="NCBI Taxonomy" id="1220926"/>
    <lineage>
        <taxon>Eukaryota</taxon>
        <taxon>Fungi</taxon>
        <taxon>Fungi incertae sedis</taxon>
        <taxon>Mucoromycota</taxon>
        <taxon>Mucoromycotina</taxon>
        <taxon>Mucoromycetes</taxon>
        <taxon>Mucorales</taxon>
        <taxon>Mucorineae</taxon>
        <taxon>Mucoraceae</taxon>
        <taxon>Mucor</taxon>
    </lineage>
</organism>
<evidence type="ECO:0000313" key="5">
    <source>
        <dbReference type="Proteomes" id="UP000014254"/>
    </source>
</evidence>
<protein>
    <recommendedName>
        <fullName evidence="3">Yeast cell wall synthesis Kre9/Knh1-like N-terminal domain-containing protein</fullName>
    </recommendedName>
</protein>
<evidence type="ECO:0000313" key="4">
    <source>
        <dbReference type="EMBL" id="EPB87137.1"/>
    </source>
</evidence>
<dbReference type="OrthoDB" id="5589325at2759"/>
<dbReference type="PANTHER" id="PTHR40633">
    <property type="entry name" value="MATRIX PROTEIN, PUTATIVE (AFU_ORTHOLOGUE AFUA_8G05410)-RELATED"/>
    <property type="match status" value="1"/>
</dbReference>
<dbReference type="EMBL" id="KE123974">
    <property type="protein sequence ID" value="EPB87137.1"/>
    <property type="molecule type" value="Genomic_DNA"/>
</dbReference>
<accession>S2JF74</accession>
<feature type="chain" id="PRO_5004497254" description="Yeast cell wall synthesis Kre9/Knh1-like N-terminal domain-containing protein" evidence="2">
    <location>
        <begin position="21"/>
        <end position="242"/>
    </location>
</feature>
<keyword evidence="5" id="KW-1185">Reference proteome</keyword>
<evidence type="ECO:0000256" key="2">
    <source>
        <dbReference type="SAM" id="SignalP"/>
    </source>
</evidence>
<sequence>MKFIAALSALVAGAITMASAQQPAANQQDAGVYFTNPVLGSVFQAKAPYSLTWTVTPNAVDNKIDSIELRMGSASNLELIQTITTQPIPLALGKFDWVPYENLTTATSYVLLAKNTQGISYSAYFTIIGQAPGVQTNASSSAAPVATAAISTALPQSSSACNASSSVMAASASASASTMPSSMLVTAASARASASASASSSFASSMPSSHVGHLYAPVSSAMNLKAGLVGAAGAIGIAIVMI</sequence>
<name>S2JF74_MUCC1</name>
<dbReference type="Proteomes" id="UP000014254">
    <property type="component" value="Unassembled WGS sequence"/>
</dbReference>
<proteinExistence type="predicted"/>
<reference evidence="5" key="1">
    <citation type="submission" date="2013-05" db="EMBL/GenBank/DDBJ databases">
        <title>The Genome sequence of Mucor circinelloides f. circinelloides 1006PhL.</title>
        <authorList>
            <consortium name="The Broad Institute Genomics Platform"/>
            <person name="Cuomo C."/>
            <person name="Earl A."/>
            <person name="Findley K."/>
            <person name="Lee S.C."/>
            <person name="Walker B."/>
            <person name="Young S."/>
            <person name="Zeng Q."/>
            <person name="Gargeya S."/>
            <person name="Fitzgerald M."/>
            <person name="Haas B."/>
            <person name="Abouelleil A."/>
            <person name="Allen A.W."/>
            <person name="Alvarado L."/>
            <person name="Arachchi H.M."/>
            <person name="Berlin A.M."/>
            <person name="Chapman S.B."/>
            <person name="Gainer-Dewar J."/>
            <person name="Goldberg J."/>
            <person name="Griggs A."/>
            <person name="Gujja S."/>
            <person name="Hansen M."/>
            <person name="Howarth C."/>
            <person name="Imamovic A."/>
            <person name="Ireland A."/>
            <person name="Larimer J."/>
            <person name="McCowan C."/>
            <person name="Murphy C."/>
            <person name="Pearson M."/>
            <person name="Poon T.W."/>
            <person name="Priest M."/>
            <person name="Roberts A."/>
            <person name="Saif S."/>
            <person name="Shea T."/>
            <person name="Sisk P."/>
            <person name="Sykes S."/>
            <person name="Wortman J."/>
            <person name="Nusbaum C."/>
            <person name="Birren B."/>
        </authorList>
    </citation>
    <scope>NUCLEOTIDE SEQUENCE [LARGE SCALE GENOMIC DNA]</scope>
    <source>
        <strain evidence="5">1006PhL</strain>
    </source>
</reference>
<evidence type="ECO:0000256" key="1">
    <source>
        <dbReference type="ARBA" id="ARBA00022729"/>
    </source>
</evidence>
<keyword evidence="1 2" id="KW-0732">Signal</keyword>
<dbReference type="VEuPathDB" id="FungiDB:HMPREF1544_06063"/>